<dbReference type="RefSeq" id="WP_092641983.1">
    <property type="nucleotide sequence ID" value="NZ_FNID01000031.1"/>
</dbReference>
<feature type="transmembrane region" description="Helical" evidence="2">
    <location>
        <begin position="12"/>
        <end position="33"/>
    </location>
</feature>
<dbReference type="PANTHER" id="PTHR40446:SF2">
    <property type="entry name" value="N-ACETYLGLUCOSAMINE-1-PHOSPHODIESTER ALPHA-N-ACETYLGLUCOSAMINIDASE"/>
    <property type="match status" value="1"/>
</dbReference>
<feature type="domain" description="Phosphodiester glycosidase" evidence="3">
    <location>
        <begin position="143"/>
        <end position="321"/>
    </location>
</feature>
<dbReference type="PANTHER" id="PTHR40446">
    <property type="entry name" value="N-ACETYLGLUCOSAMINE-1-PHOSPHODIESTER ALPHA-N-ACETYLGLUCOSAMINIDASE"/>
    <property type="match status" value="1"/>
</dbReference>
<keyword evidence="2" id="KW-0472">Membrane</keyword>
<keyword evidence="2" id="KW-1133">Transmembrane helix</keyword>
<dbReference type="OrthoDB" id="9809781at2"/>
<dbReference type="Proteomes" id="UP000199182">
    <property type="component" value="Unassembled WGS sequence"/>
</dbReference>
<organism evidence="4 5">
    <name type="scientific">Acetanaerobacterium elongatum</name>
    <dbReference type="NCBI Taxonomy" id="258515"/>
    <lineage>
        <taxon>Bacteria</taxon>
        <taxon>Bacillati</taxon>
        <taxon>Bacillota</taxon>
        <taxon>Clostridia</taxon>
        <taxon>Eubacteriales</taxon>
        <taxon>Oscillospiraceae</taxon>
        <taxon>Acetanaerobacterium</taxon>
    </lineage>
</organism>
<protein>
    <submittedName>
        <fullName evidence="4">Exopolysaccharide biosynthesis protein</fullName>
    </submittedName>
</protein>
<proteinExistence type="predicted"/>
<dbReference type="PIRSF" id="PIRSF031512">
    <property type="entry name" value="EpsL"/>
    <property type="match status" value="1"/>
</dbReference>
<reference evidence="4 5" key="1">
    <citation type="submission" date="2016-10" db="EMBL/GenBank/DDBJ databases">
        <authorList>
            <person name="de Groot N.N."/>
        </authorList>
    </citation>
    <scope>NUCLEOTIDE SEQUENCE [LARGE SCALE GENOMIC DNA]</scope>
    <source>
        <strain evidence="4 5">CGMCC 1.5012</strain>
    </source>
</reference>
<dbReference type="EMBL" id="FNID01000031">
    <property type="protein sequence ID" value="SDN75617.1"/>
    <property type="molecule type" value="Genomic_DNA"/>
</dbReference>
<name>A0A1H0DZD6_9FIRM</name>
<dbReference type="InterPro" id="IPR014565">
    <property type="entry name" value="EpsL_firmicutes"/>
</dbReference>
<dbReference type="Pfam" id="PF09992">
    <property type="entry name" value="NAGPA"/>
    <property type="match status" value="1"/>
</dbReference>
<keyword evidence="5" id="KW-1185">Reference proteome</keyword>
<dbReference type="AlphaFoldDB" id="A0A1H0DZD6"/>
<evidence type="ECO:0000256" key="2">
    <source>
        <dbReference type="SAM" id="Phobius"/>
    </source>
</evidence>
<feature type="compositionally biased region" description="Polar residues" evidence="1">
    <location>
        <begin position="55"/>
        <end position="75"/>
    </location>
</feature>
<dbReference type="InterPro" id="IPR018711">
    <property type="entry name" value="NAGPA"/>
</dbReference>
<evidence type="ECO:0000259" key="3">
    <source>
        <dbReference type="Pfam" id="PF09992"/>
    </source>
</evidence>
<feature type="region of interest" description="Disordered" evidence="1">
    <location>
        <begin position="48"/>
        <end position="75"/>
    </location>
</feature>
<evidence type="ECO:0000313" key="4">
    <source>
        <dbReference type="EMBL" id="SDN75617.1"/>
    </source>
</evidence>
<sequence>MKNIFKKPFRWAIFYSLVMAAAVTFVLMDTFVIEQTGTPMVTASLSAREVKTDSESQSTSGAVTNEQSTINQAASTPDNAVITENSYKDDNIQITIDTVRKYDTTLYVADIQVSSAQYLKTAFAKGTYGRNIKQTTSDMAESNNAIFAINGDYYGFRDYGFVIRNGVLYRNTPNPSGTGEAMMIDKDGNLSIVNEQQSDAQALVDSGAWQVLSFGPALVNNGKITVDENTEVGKAMASNPRTAIGQISPLHYIVIVSDGRTSESAGLSLLQLAQEFSERGCTVAYNLDGGGSSTMWFNGKVVNVPANGRSSSQRSVSDIVYLGY</sequence>
<evidence type="ECO:0000256" key="1">
    <source>
        <dbReference type="SAM" id="MobiDB-lite"/>
    </source>
</evidence>
<gene>
    <name evidence="4" type="ORF">SAMN05192585_13112</name>
</gene>
<keyword evidence="2" id="KW-0812">Transmembrane</keyword>
<evidence type="ECO:0000313" key="5">
    <source>
        <dbReference type="Proteomes" id="UP000199182"/>
    </source>
</evidence>
<dbReference type="STRING" id="258515.SAMN05192585_13112"/>
<accession>A0A1H0DZD6</accession>